<dbReference type="InterPro" id="IPR038404">
    <property type="entry name" value="TRAP_DctP_sf"/>
</dbReference>
<dbReference type="PROSITE" id="PS51318">
    <property type="entry name" value="TAT"/>
    <property type="match status" value="1"/>
</dbReference>
<dbReference type="InterPro" id="IPR006311">
    <property type="entry name" value="TAT_signal"/>
</dbReference>
<proteinExistence type="predicted"/>
<dbReference type="Gene3D" id="3.40.190.170">
    <property type="entry name" value="Bacterial extracellular solute-binding protein, family 7"/>
    <property type="match status" value="1"/>
</dbReference>
<dbReference type="EMBL" id="QFPW01000041">
    <property type="protein sequence ID" value="PZQ45722.1"/>
    <property type="molecule type" value="Genomic_DNA"/>
</dbReference>
<sequence length="347" mass="37775">MTMNDQTRRGFLALTGGAVGLLAAPSIARAKSEQLVKIAYNLPEHHATGVYFETLAEEIARRTADTSVTLVPQTFPDGQLYNDSQLPDAISTGAAHIGQVNIGFIAGPDAEILRIWSMPFLYDTWEAEWAAEDSETITGVFSRQLARYDHAMLSWLAYGTVEIYSDTPVRTPTDLRGLKMRSFGLDATQFLAALGASPVTMSSQEIYQAMQRGTIDGCMTGPSSALSRKLFEVTKYGTNAAIVRLPWVCSASMMWWDTLPEDVQVAVSEAAMVAKQASRDQGRADNEKLADTLRTEGMTIADMTPEERQAWTTACAPLLADYRAKNGEEGERILVAVAEANAAYPAA</sequence>
<organism evidence="4 5">
    <name type="scientific">Rhodovulum sulfidophilum</name>
    <name type="common">Rhodobacter sulfidophilus</name>
    <dbReference type="NCBI Taxonomy" id="35806"/>
    <lineage>
        <taxon>Bacteria</taxon>
        <taxon>Pseudomonadati</taxon>
        <taxon>Pseudomonadota</taxon>
        <taxon>Alphaproteobacteria</taxon>
        <taxon>Rhodobacterales</taxon>
        <taxon>Paracoccaceae</taxon>
        <taxon>Rhodovulum</taxon>
    </lineage>
</organism>
<dbReference type="GO" id="GO:0042597">
    <property type="term" value="C:periplasmic space"/>
    <property type="evidence" value="ECO:0007669"/>
    <property type="project" value="UniProtKB-SubCell"/>
</dbReference>
<evidence type="ECO:0000256" key="1">
    <source>
        <dbReference type="ARBA" id="ARBA00004418"/>
    </source>
</evidence>
<protein>
    <submittedName>
        <fullName evidence="4">Uncharacterized protein</fullName>
    </submittedName>
</protein>
<dbReference type="AlphaFoldDB" id="A0A2W5MWZ4"/>
<evidence type="ECO:0000313" key="4">
    <source>
        <dbReference type="EMBL" id="PZQ45722.1"/>
    </source>
</evidence>
<evidence type="ECO:0000256" key="2">
    <source>
        <dbReference type="ARBA" id="ARBA00022729"/>
    </source>
</evidence>
<dbReference type="NCBIfam" id="NF037995">
    <property type="entry name" value="TRAP_S1"/>
    <property type="match status" value="1"/>
</dbReference>
<accession>A0A2W5MWZ4</accession>
<dbReference type="Pfam" id="PF03480">
    <property type="entry name" value="DctP"/>
    <property type="match status" value="1"/>
</dbReference>
<evidence type="ECO:0000313" key="5">
    <source>
        <dbReference type="Proteomes" id="UP000249185"/>
    </source>
</evidence>
<dbReference type="PANTHER" id="PTHR33376:SF15">
    <property type="entry name" value="BLL6794 PROTEIN"/>
    <property type="match status" value="1"/>
</dbReference>
<reference evidence="4 5" key="1">
    <citation type="submission" date="2017-08" db="EMBL/GenBank/DDBJ databases">
        <title>Infants hospitalized years apart are colonized by the same room-sourced microbial strains.</title>
        <authorList>
            <person name="Brooks B."/>
            <person name="Olm M.R."/>
            <person name="Firek B.A."/>
            <person name="Baker R."/>
            <person name="Thomas B.C."/>
            <person name="Morowitz M.J."/>
            <person name="Banfield J.F."/>
        </authorList>
    </citation>
    <scope>NUCLEOTIDE SEQUENCE [LARGE SCALE GENOMIC DNA]</scope>
    <source>
        <strain evidence="4">S2_005_002_R2_34</strain>
    </source>
</reference>
<keyword evidence="2" id="KW-0732">Signal</keyword>
<dbReference type="InterPro" id="IPR018389">
    <property type="entry name" value="DctP_fam"/>
</dbReference>
<evidence type="ECO:0000256" key="3">
    <source>
        <dbReference type="ARBA" id="ARBA00022764"/>
    </source>
</evidence>
<dbReference type="GO" id="GO:0055085">
    <property type="term" value="P:transmembrane transport"/>
    <property type="evidence" value="ECO:0007669"/>
    <property type="project" value="InterPro"/>
</dbReference>
<name>A0A2W5MWZ4_RHOSU</name>
<comment type="subcellular location">
    <subcellularLocation>
        <location evidence="1">Periplasm</location>
    </subcellularLocation>
</comment>
<dbReference type="Proteomes" id="UP000249185">
    <property type="component" value="Unassembled WGS sequence"/>
</dbReference>
<keyword evidence="3" id="KW-0574">Periplasm</keyword>
<comment type="caution">
    <text evidence="4">The sequence shown here is derived from an EMBL/GenBank/DDBJ whole genome shotgun (WGS) entry which is preliminary data.</text>
</comment>
<gene>
    <name evidence="4" type="ORF">DI556_22155</name>
</gene>
<dbReference type="PANTHER" id="PTHR33376">
    <property type="match status" value="1"/>
</dbReference>